<keyword evidence="3" id="KW-0238">DNA-binding</keyword>
<dbReference type="GO" id="GO:0003700">
    <property type="term" value="F:DNA-binding transcription factor activity"/>
    <property type="evidence" value="ECO:0007669"/>
    <property type="project" value="InterPro"/>
</dbReference>
<keyword evidence="2" id="KW-0805">Transcription regulation</keyword>
<dbReference type="Gene3D" id="1.10.10.10">
    <property type="entry name" value="Winged helix-like DNA-binding domain superfamily/Winged helix DNA-binding domain"/>
    <property type="match status" value="1"/>
</dbReference>
<keyword evidence="7" id="KW-1185">Reference proteome</keyword>
<dbReference type="PRINTS" id="PR00039">
    <property type="entry name" value="HTHLYSR"/>
</dbReference>
<keyword evidence="4" id="KW-0804">Transcription</keyword>
<organism evidence="6 7">
    <name type="scientific">Azorhizobium oxalatiphilum</name>
    <dbReference type="NCBI Taxonomy" id="980631"/>
    <lineage>
        <taxon>Bacteria</taxon>
        <taxon>Pseudomonadati</taxon>
        <taxon>Pseudomonadota</taxon>
        <taxon>Alphaproteobacteria</taxon>
        <taxon>Hyphomicrobiales</taxon>
        <taxon>Xanthobacteraceae</taxon>
        <taxon>Azorhizobium</taxon>
    </lineage>
</organism>
<dbReference type="AlphaFoldDB" id="A0A917C0D6"/>
<dbReference type="GO" id="GO:0043565">
    <property type="term" value="F:sequence-specific DNA binding"/>
    <property type="evidence" value="ECO:0007669"/>
    <property type="project" value="TreeGrafter"/>
</dbReference>
<comment type="caution">
    <text evidence="6">The sequence shown here is derived from an EMBL/GenBank/DDBJ whole genome shotgun (WGS) entry which is preliminary data.</text>
</comment>
<sequence length="305" mass="33489">MREGDEPQVSLSLLEIFGAMMRCQTTVEAAEQLGISQPAVSNGLRQLERELGITLFERAHRRLEPTAEALSLHEEIRPLFGVLRSFSLRARDIRQGKSGRIRIVATPPIGHTVAPRALRALVEARPEVSVSYDVRRLADILAAVKEGSADVGIALALDHHLDVNVEVLHRTHMVALVPTDSPLADCTEVTAGDVAQHRFVGIEAASRIGQIVRQAFDRDHAAYDPRVEVRYCSTAAVLAQAGLGVAVVDPYTAEEHSSPNLVQRPFNPPCEISVVLLLRKGVPRSRLVHSFIEELRRQFRAPSPG</sequence>
<dbReference type="InterPro" id="IPR000847">
    <property type="entry name" value="LysR_HTH_N"/>
</dbReference>
<evidence type="ECO:0000256" key="1">
    <source>
        <dbReference type="ARBA" id="ARBA00009437"/>
    </source>
</evidence>
<dbReference type="PANTHER" id="PTHR30427:SF1">
    <property type="entry name" value="TRANSCRIPTIONAL ACTIVATOR PROTEIN LYSR"/>
    <property type="match status" value="1"/>
</dbReference>
<dbReference type="InterPro" id="IPR005119">
    <property type="entry name" value="LysR_subst-bd"/>
</dbReference>
<dbReference type="Pfam" id="PF00126">
    <property type="entry name" value="HTH_1"/>
    <property type="match status" value="1"/>
</dbReference>
<reference evidence="6" key="2">
    <citation type="submission" date="2020-09" db="EMBL/GenBank/DDBJ databases">
        <authorList>
            <person name="Sun Q."/>
            <person name="Sedlacek I."/>
        </authorList>
    </citation>
    <scope>NUCLEOTIDE SEQUENCE</scope>
    <source>
        <strain evidence="6">CCM 7897</strain>
    </source>
</reference>
<dbReference type="InterPro" id="IPR036388">
    <property type="entry name" value="WH-like_DNA-bd_sf"/>
</dbReference>
<proteinExistence type="inferred from homology"/>
<dbReference type="RefSeq" id="WP_188578552.1">
    <property type="nucleotide sequence ID" value="NZ_BMCT01000002.1"/>
</dbReference>
<dbReference type="EMBL" id="BMCT01000002">
    <property type="protein sequence ID" value="GGF62799.1"/>
    <property type="molecule type" value="Genomic_DNA"/>
</dbReference>
<evidence type="ECO:0000256" key="4">
    <source>
        <dbReference type="ARBA" id="ARBA00023163"/>
    </source>
</evidence>
<dbReference type="PANTHER" id="PTHR30427">
    <property type="entry name" value="TRANSCRIPTIONAL ACTIVATOR PROTEIN LYSR"/>
    <property type="match status" value="1"/>
</dbReference>
<evidence type="ECO:0000313" key="6">
    <source>
        <dbReference type="EMBL" id="GGF62799.1"/>
    </source>
</evidence>
<dbReference type="InterPro" id="IPR036390">
    <property type="entry name" value="WH_DNA-bd_sf"/>
</dbReference>
<name>A0A917C0D6_9HYPH</name>
<feature type="domain" description="HTH lysR-type" evidence="5">
    <location>
        <begin position="9"/>
        <end position="66"/>
    </location>
</feature>
<dbReference type="PROSITE" id="PS50931">
    <property type="entry name" value="HTH_LYSR"/>
    <property type="match status" value="1"/>
</dbReference>
<accession>A0A917C0D6</accession>
<dbReference type="Pfam" id="PF03466">
    <property type="entry name" value="LysR_substrate"/>
    <property type="match status" value="1"/>
</dbReference>
<evidence type="ECO:0000259" key="5">
    <source>
        <dbReference type="PROSITE" id="PS50931"/>
    </source>
</evidence>
<protein>
    <submittedName>
        <fullName evidence="6">LysR family transcriptional regulator</fullName>
    </submittedName>
</protein>
<evidence type="ECO:0000256" key="3">
    <source>
        <dbReference type="ARBA" id="ARBA00023125"/>
    </source>
</evidence>
<evidence type="ECO:0000313" key="7">
    <source>
        <dbReference type="Proteomes" id="UP000606044"/>
    </source>
</evidence>
<reference evidence="6" key="1">
    <citation type="journal article" date="2014" name="Int. J. Syst. Evol. Microbiol.">
        <title>Complete genome sequence of Corynebacterium casei LMG S-19264T (=DSM 44701T), isolated from a smear-ripened cheese.</title>
        <authorList>
            <consortium name="US DOE Joint Genome Institute (JGI-PGF)"/>
            <person name="Walter F."/>
            <person name="Albersmeier A."/>
            <person name="Kalinowski J."/>
            <person name="Ruckert C."/>
        </authorList>
    </citation>
    <scope>NUCLEOTIDE SEQUENCE</scope>
    <source>
        <strain evidence="6">CCM 7897</strain>
    </source>
</reference>
<dbReference type="Gene3D" id="3.40.190.290">
    <property type="match status" value="1"/>
</dbReference>
<gene>
    <name evidence="6" type="ORF">GCM10007301_23160</name>
</gene>
<evidence type="ECO:0000256" key="2">
    <source>
        <dbReference type="ARBA" id="ARBA00023015"/>
    </source>
</evidence>
<dbReference type="GO" id="GO:0010628">
    <property type="term" value="P:positive regulation of gene expression"/>
    <property type="evidence" value="ECO:0007669"/>
    <property type="project" value="TreeGrafter"/>
</dbReference>
<dbReference type="Proteomes" id="UP000606044">
    <property type="component" value="Unassembled WGS sequence"/>
</dbReference>
<dbReference type="SUPFAM" id="SSF46785">
    <property type="entry name" value="Winged helix' DNA-binding domain"/>
    <property type="match status" value="1"/>
</dbReference>
<dbReference type="SUPFAM" id="SSF53850">
    <property type="entry name" value="Periplasmic binding protein-like II"/>
    <property type="match status" value="1"/>
</dbReference>
<comment type="similarity">
    <text evidence="1">Belongs to the LysR transcriptional regulatory family.</text>
</comment>